<sequence>MAQFDYYLYKKRKKDDIYLIEVQNDMLDELETRVVIPLRPLYTGQQPMRILQPTIEFASGVHYLSTSEMAAISRHELELKMGNLSEHRDKIIAAIDLLFTGF</sequence>
<name>A0L723_MAGMM</name>
<keyword evidence="9" id="KW-1185">Reference proteome</keyword>
<reference evidence="9" key="1">
    <citation type="journal article" date="2009" name="Appl. Environ. Microbiol.">
        <title>Complete genome sequence of the chemolithoautotrophic marine magnetotactic coccus strain MC-1.</title>
        <authorList>
            <person name="Schubbe S."/>
            <person name="Williams T.J."/>
            <person name="Xie G."/>
            <person name="Kiss H.E."/>
            <person name="Brettin T.S."/>
            <person name="Martinez D."/>
            <person name="Ross C.A."/>
            <person name="Schuler D."/>
            <person name="Cox B.L."/>
            <person name="Nealson K.H."/>
            <person name="Bazylinski D.A."/>
        </authorList>
    </citation>
    <scope>NUCLEOTIDE SEQUENCE [LARGE SCALE GENOMIC DNA]</scope>
    <source>
        <strain evidence="9">ATCC BAA-1437 / JCM 17883 / MC-1</strain>
    </source>
</reference>
<dbReference type="GO" id="GO:0008657">
    <property type="term" value="F:DNA topoisomerase type II (double strand cut, ATP-hydrolyzing) inhibitor activity"/>
    <property type="evidence" value="ECO:0007669"/>
    <property type="project" value="InterPro"/>
</dbReference>
<dbReference type="Proteomes" id="UP000002586">
    <property type="component" value="Chromosome"/>
</dbReference>
<dbReference type="EMBL" id="CP000471">
    <property type="protein sequence ID" value="ABK43766.1"/>
    <property type="molecule type" value="Genomic_DNA"/>
</dbReference>
<dbReference type="OrthoDB" id="9813510at2"/>
<dbReference type="HOGENOM" id="CLU_158043_1_1_5"/>
<evidence type="ECO:0000256" key="3">
    <source>
        <dbReference type="ARBA" id="ARBA00022491"/>
    </source>
</evidence>
<evidence type="ECO:0000256" key="5">
    <source>
        <dbReference type="ARBA" id="ARBA00023163"/>
    </source>
</evidence>
<dbReference type="InterPro" id="IPR011067">
    <property type="entry name" value="Plasmid_toxin/cell-grow_inhib"/>
</dbReference>
<evidence type="ECO:0000256" key="4">
    <source>
        <dbReference type="ARBA" id="ARBA00023015"/>
    </source>
</evidence>
<dbReference type="STRING" id="156889.Mmc1_1255"/>
<evidence type="ECO:0000313" key="8">
    <source>
        <dbReference type="EMBL" id="ABK43766.1"/>
    </source>
</evidence>
<protein>
    <recommendedName>
        <fullName evidence="2">Toxin CcdB</fullName>
    </recommendedName>
    <alternativeName>
        <fullName evidence="7">Cytotoxic protein CcdB</fullName>
    </alternativeName>
    <alternativeName>
        <fullName evidence="6">Protein LetD</fullName>
    </alternativeName>
</protein>
<evidence type="ECO:0000256" key="1">
    <source>
        <dbReference type="ARBA" id="ARBA00005230"/>
    </source>
</evidence>
<dbReference type="Gene3D" id="2.30.30.110">
    <property type="match status" value="1"/>
</dbReference>
<dbReference type="Pfam" id="PF01845">
    <property type="entry name" value="CcdB"/>
    <property type="match status" value="1"/>
</dbReference>
<keyword evidence="3" id="KW-0678">Repressor</keyword>
<evidence type="ECO:0000256" key="2">
    <source>
        <dbReference type="ARBA" id="ARBA00015075"/>
    </source>
</evidence>
<dbReference type="RefSeq" id="WP_011712921.1">
    <property type="nucleotide sequence ID" value="NC_008576.1"/>
</dbReference>
<proteinExistence type="inferred from homology"/>
<evidence type="ECO:0000256" key="7">
    <source>
        <dbReference type="ARBA" id="ARBA00033135"/>
    </source>
</evidence>
<gene>
    <name evidence="8" type="ordered locus">Mmc1_1255</name>
</gene>
<dbReference type="InterPro" id="IPR002712">
    <property type="entry name" value="CcdB"/>
</dbReference>
<accession>A0L723</accession>
<evidence type="ECO:0000313" key="9">
    <source>
        <dbReference type="Proteomes" id="UP000002586"/>
    </source>
</evidence>
<evidence type="ECO:0000256" key="6">
    <source>
        <dbReference type="ARBA" id="ARBA00029628"/>
    </source>
</evidence>
<reference evidence="8 9" key="2">
    <citation type="journal article" date="2012" name="Int. J. Syst. Evol. Microbiol.">
        <title>Magnetococcus marinus gen. nov., sp. nov., a marine, magnetotactic bacterium that represents a novel lineage (Magnetococcaceae fam. nov.; Magnetococcales ord. nov.) at the base of the Alphaproteobacteria.</title>
        <authorList>
            <person name="Bazylinski D.A."/>
            <person name="Williams T.J."/>
            <person name="Lefevre C.T."/>
            <person name="Berg R.J."/>
            <person name="Zhang C.L."/>
            <person name="Bowser S.S."/>
            <person name="Dean A.J."/>
            <person name="Beveridge T.J."/>
        </authorList>
    </citation>
    <scope>NUCLEOTIDE SEQUENCE [LARGE SCALE GENOMIC DNA]</scope>
    <source>
        <strain evidence="9">ATCC BAA-1437 / JCM 17883 / MC-1</strain>
    </source>
</reference>
<keyword evidence="4" id="KW-0805">Transcription regulation</keyword>
<dbReference type="GO" id="GO:0006276">
    <property type="term" value="P:plasmid maintenance"/>
    <property type="evidence" value="ECO:0007669"/>
    <property type="project" value="InterPro"/>
</dbReference>
<organism evidence="8 9">
    <name type="scientific">Magnetococcus marinus (strain ATCC BAA-1437 / JCM 17883 / MC-1)</name>
    <dbReference type="NCBI Taxonomy" id="156889"/>
    <lineage>
        <taxon>Bacteria</taxon>
        <taxon>Pseudomonadati</taxon>
        <taxon>Pseudomonadota</taxon>
        <taxon>Magnetococcia</taxon>
        <taxon>Magnetococcales</taxon>
        <taxon>Magnetococcaceae</taxon>
        <taxon>Magnetococcus</taxon>
    </lineage>
</organism>
<keyword evidence="5" id="KW-0804">Transcription</keyword>
<comment type="similarity">
    <text evidence="1">Belongs to the CcdB toxin family.</text>
</comment>
<dbReference type="SUPFAM" id="SSF50118">
    <property type="entry name" value="Cell growth inhibitor/plasmid maintenance toxic component"/>
    <property type="match status" value="1"/>
</dbReference>
<dbReference type="AlphaFoldDB" id="A0L723"/>
<dbReference type="KEGG" id="mgm:Mmc1_1255"/>